<dbReference type="OrthoDB" id="6586924at2"/>
<dbReference type="STRING" id="1672749.BJF92_11345"/>
<dbReference type="RefSeq" id="WP_075633695.1">
    <property type="nucleotide sequence ID" value="NZ_MKIO01000021.1"/>
</dbReference>
<accession>A0A1Q9AMW4</accession>
<dbReference type="EMBL" id="MKIO01000021">
    <property type="protein sequence ID" value="OLP56676.1"/>
    <property type="molecule type" value="Genomic_DNA"/>
</dbReference>
<dbReference type="AlphaFoldDB" id="A0A1Q9AMW4"/>
<name>A0A1Q9AMW4_9HYPH</name>
<gene>
    <name evidence="2" type="ORF">BJF92_11345</name>
</gene>
<comment type="caution">
    <text evidence="2">The sequence shown here is derived from an EMBL/GenBank/DDBJ whole genome shotgun (WGS) entry which is preliminary data.</text>
</comment>
<reference evidence="2 3" key="1">
    <citation type="submission" date="2016-09" db="EMBL/GenBank/DDBJ databases">
        <title>Rhizobium sp. nov., a novel species isolated from the rice rhizosphere.</title>
        <authorList>
            <person name="Zhao J."/>
            <person name="Zhang X."/>
        </authorList>
    </citation>
    <scope>NUCLEOTIDE SEQUENCE [LARGE SCALE GENOMIC DNA]</scope>
    <source>
        <strain evidence="2 3">MH17</strain>
    </source>
</reference>
<feature type="domain" description="DUF6950" evidence="1">
    <location>
        <begin position="6"/>
        <end position="142"/>
    </location>
</feature>
<proteinExistence type="predicted"/>
<dbReference type="InterPro" id="IPR053802">
    <property type="entry name" value="DUF6950"/>
</dbReference>
<organism evidence="2 3">
    <name type="scientific">Xaviernesmea rhizosphaerae</name>
    <dbReference type="NCBI Taxonomy" id="1672749"/>
    <lineage>
        <taxon>Bacteria</taxon>
        <taxon>Pseudomonadati</taxon>
        <taxon>Pseudomonadota</taxon>
        <taxon>Alphaproteobacteria</taxon>
        <taxon>Hyphomicrobiales</taxon>
        <taxon>Rhizobiaceae</taxon>
        <taxon>Rhizobium/Agrobacterium group</taxon>
        <taxon>Xaviernesmea</taxon>
    </lineage>
</organism>
<evidence type="ECO:0000259" key="1">
    <source>
        <dbReference type="Pfam" id="PF22262"/>
    </source>
</evidence>
<dbReference type="Pfam" id="PF22262">
    <property type="entry name" value="DUF6950"/>
    <property type="match status" value="1"/>
</dbReference>
<sequence length="143" mass="15514">MGHVMTRRAGWIGAYADLIDETRSEPFAWGRNDCAVGLCARVVEVLTGVNPASRFAGQFDDAASAYRIMRAEGFEDLADLVASILPEYDHPSEAQIGDLVAVANDTPFRHALGVCNGERIFVLTETGLGTLDRRQAVRAFKVG</sequence>
<protein>
    <recommendedName>
        <fullName evidence="1">DUF6950 domain-containing protein</fullName>
    </recommendedName>
</protein>
<evidence type="ECO:0000313" key="2">
    <source>
        <dbReference type="EMBL" id="OLP56676.1"/>
    </source>
</evidence>
<evidence type="ECO:0000313" key="3">
    <source>
        <dbReference type="Proteomes" id="UP000186143"/>
    </source>
</evidence>
<dbReference type="Proteomes" id="UP000186143">
    <property type="component" value="Unassembled WGS sequence"/>
</dbReference>